<dbReference type="InterPro" id="IPR008523">
    <property type="entry name" value="DUF805"/>
</dbReference>
<evidence type="ECO:0000256" key="2">
    <source>
        <dbReference type="SAM" id="Phobius"/>
    </source>
</evidence>
<keyword evidence="2" id="KW-1133">Transmembrane helix</keyword>
<evidence type="ECO:0000313" key="4">
    <source>
        <dbReference type="Proteomes" id="UP000032232"/>
    </source>
</evidence>
<evidence type="ECO:0000313" key="3">
    <source>
        <dbReference type="EMBL" id="KIT15969.1"/>
    </source>
</evidence>
<dbReference type="EMBL" id="JYFE01000041">
    <property type="protein sequence ID" value="KIT15969.1"/>
    <property type="molecule type" value="Genomic_DNA"/>
</dbReference>
<feature type="transmembrane region" description="Helical" evidence="2">
    <location>
        <begin position="126"/>
        <end position="147"/>
    </location>
</feature>
<evidence type="ECO:0000256" key="1">
    <source>
        <dbReference type="SAM" id="MobiDB-lite"/>
    </source>
</evidence>
<proteinExistence type="predicted"/>
<feature type="transmembrane region" description="Helical" evidence="2">
    <location>
        <begin position="26"/>
        <end position="49"/>
    </location>
</feature>
<gene>
    <name evidence="3" type="ORF">jaqu_22390</name>
</gene>
<accession>A0A0D1EE51</accession>
<keyword evidence="2" id="KW-0472">Membrane</keyword>
<feature type="transmembrane region" description="Helical" evidence="2">
    <location>
        <begin position="153"/>
        <end position="173"/>
    </location>
</feature>
<dbReference type="PATRIC" id="fig|935700.4.peg.2303"/>
<name>A0A0D1EE51_9RHOB</name>
<reference evidence="3 4" key="1">
    <citation type="submission" date="2015-02" db="EMBL/GenBank/DDBJ databases">
        <title>Genome Sequence of Jannaschia aquimarina DSM28248, a member of the Roseobacter clade.</title>
        <authorList>
            <person name="Voget S."/>
            <person name="Daniel R."/>
        </authorList>
    </citation>
    <scope>NUCLEOTIDE SEQUENCE [LARGE SCALE GENOMIC DNA]</scope>
    <source>
        <strain evidence="3 4">GSW-M26</strain>
    </source>
</reference>
<feature type="transmembrane region" description="Helical" evidence="2">
    <location>
        <begin position="91"/>
        <end position="114"/>
    </location>
</feature>
<organism evidence="3 4">
    <name type="scientific">Jannaschia aquimarina</name>
    <dbReference type="NCBI Taxonomy" id="935700"/>
    <lineage>
        <taxon>Bacteria</taxon>
        <taxon>Pseudomonadati</taxon>
        <taxon>Pseudomonadota</taxon>
        <taxon>Alphaproteobacteria</taxon>
        <taxon>Rhodobacterales</taxon>
        <taxon>Roseobacteraceae</taxon>
        <taxon>Jannaschia</taxon>
    </lineage>
</organism>
<keyword evidence="4" id="KW-1185">Reference proteome</keyword>
<dbReference type="GO" id="GO:0016020">
    <property type="term" value="C:membrane"/>
    <property type="evidence" value="ECO:0007669"/>
    <property type="project" value="InterPro"/>
</dbReference>
<dbReference type="Proteomes" id="UP000032232">
    <property type="component" value="Unassembled WGS sequence"/>
</dbReference>
<dbReference type="AlphaFoldDB" id="A0A0D1EE51"/>
<feature type="compositionally biased region" description="Pro residues" evidence="1">
    <location>
        <begin position="193"/>
        <end position="204"/>
    </location>
</feature>
<dbReference type="Pfam" id="PF05656">
    <property type="entry name" value="DUF805"/>
    <property type="match status" value="1"/>
</dbReference>
<dbReference type="RefSeq" id="WP_043919034.1">
    <property type="nucleotide sequence ID" value="NZ_FZPF01000004.1"/>
</dbReference>
<feature type="region of interest" description="Disordered" evidence="1">
    <location>
        <begin position="180"/>
        <end position="218"/>
    </location>
</feature>
<evidence type="ECO:0008006" key="5">
    <source>
        <dbReference type="Google" id="ProtNLM"/>
    </source>
</evidence>
<keyword evidence="2" id="KW-0812">Transmembrane</keyword>
<comment type="caution">
    <text evidence="3">The sequence shown here is derived from an EMBL/GenBank/DDBJ whole genome shotgun (WGS) entry which is preliminary data.</text>
</comment>
<sequence length="218" mass="22612">MNPLTSTVQGLVNGFAWGGRTSRGEYWGFVLTSLLVLGAGGLALTWPAIPAMATALSDGASFEAIAAEGRLAAAGSPAMTMIEPLAQQSRTLFQTVVIGVVLLVFYWLFALAAATARRVQDTGRSAVWLAGPISLVFAGENVSGSAAAWAEPVALGLGFAALLLTSMTAVYLASAGEPWENEHGEAPEGTALPPEPLPPQPVPEPETADLRPVRALHH</sequence>
<protein>
    <recommendedName>
        <fullName evidence="5">DUF805 domain-containing protein</fullName>
    </recommendedName>
</protein>